<organism evidence="3">
    <name type="scientific">hydrothermal vent metagenome</name>
    <dbReference type="NCBI Taxonomy" id="652676"/>
    <lineage>
        <taxon>unclassified sequences</taxon>
        <taxon>metagenomes</taxon>
        <taxon>ecological metagenomes</taxon>
    </lineage>
</organism>
<dbReference type="PANTHER" id="PTHR44591">
    <property type="entry name" value="STRESS RESPONSE REGULATOR PROTEIN 1"/>
    <property type="match status" value="1"/>
</dbReference>
<keyword evidence="3" id="KW-0675">Receptor</keyword>
<dbReference type="SMART" id="SM00448">
    <property type="entry name" value="REC"/>
    <property type="match status" value="2"/>
</dbReference>
<dbReference type="Pfam" id="PF00072">
    <property type="entry name" value="Response_reg"/>
    <property type="match status" value="2"/>
</dbReference>
<dbReference type="CDD" id="cd00156">
    <property type="entry name" value="REC"/>
    <property type="match status" value="1"/>
</dbReference>
<accession>A0A3B0ZNP5</accession>
<evidence type="ECO:0000313" key="3">
    <source>
        <dbReference type="EMBL" id="VAW89793.1"/>
    </source>
</evidence>
<keyword evidence="3" id="KW-0966">Cell projection</keyword>
<feature type="domain" description="Response regulatory" evidence="2">
    <location>
        <begin position="10"/>
        <end position="127"/>
    </location>
</feature>
<name>A0A3B0ZNP5_9ZZZZ</name>
<keyword evidence="3" id="KW-0282">Flagellum</keyword>
<dbReference type="Gene3D" id="3.40.50.2300">
    <property type="match status" value="2"/>
</dbReference>
<feature type="domain" description="Response regulatory" evidence="2">
    <location>
        <begin position="146"/>
        <end position="263"/>
    </location>
</feature>
<keyword evidence="1" id="KW-0597">Phosphoprotein</keyword>
<dbReference type="PANTHER" id="PTHR44591:SF3">
    <property type="entry name" value="RESPONSE REGULATORY DOMAIN-CONTAINING PROTEIN"/>
    <property type="match status" value="1"/>
</dbReference>
<dbReference type="InterPro" id="IPR011006">
    <property type="entry name" value="CheY-like_superfamily"/>
</dbReference>
<evidence type="ECO:0000259" key="2">
    <source>
        <dbReference type="PROSITE" id="PS50110"/>
    </source>
</evidence>
<dbReference type="GO" id="GO:0000160">
    <property type="term" value="P:phosphorelay signal transduction system"/>
    <property type="evidence" value="ECO:0007669"/>
    <property type="project" value="InterPro"/>
</dbReference>
<protein>
    <submittedName>
        <fullName evidence="3">Chemotaxis regulator - transmits chemoreceptor signals to flagellar motor components CheY</fullName>
    </submittedName>
</protein>
<gene>
    <name evidence="3" type="ORF">MNBD_GAMMA18-2485</name>
</gene>
<reference evidence="3" key="1">
    <citation type="submission" date="2018-06" db="EMBL/GenBank/DDBJ databases">
        <authorList>
            <person name="Zhirakovskaya E."/>
        </authorList>
    </citation>
    <scope>NUCLEOTIDE SEQUENCE</scope>
</reference>
<evidence type="ECO:0000256" key="1">
    <source>
        <dbReference type="ARBA" id="ARBA00022553"/>
    </source>
</evidence>
<proteinExistence type="predicted"/>
<dbReference type="AlphaFoldDB" id="A0A3B0ZNP5"/>
<dbReference type="EMBL" id="UOFP01000291">
    <property type="protein sequence ID" value="VAW89793.1"/>
    <property type="molecule type" value="Genomic_DNA"/>
</dbReference>
<dbReference type="InterPro" id="IPR050595">
    <property type="entry name" value="Bact_response_regulator"/>
</dbReference>
<dbReference type="InterPro" id="IPR001789">
    <property type="entry name" value="Sig_transdc_resp-reg_receiver"/>
</dbReference>
<dbReference type="PROSITE" id="PS50110">
    <property type="entry name" value="RESPONSE_REGULATORY"/>
    <property type="match status" value="2"/>
</dbReference>
<keyword evidence="3" id="KW-0969">Cilium</keyword>
<dbReference type="SUPFAM" id="SSF52172">
    <property type="entry name" value="CheY-like"/>
    <property type="match status" value="2"/>
</dbReference>
<sequence>MESLSINDLSLLIVEPSSTQAKILCERLTTLQLDKLEVVNNAASALRYMLDNQPDLVISSLYLPDCDATQLVQTMRSHQQLQDIPFMLISSETSFAELDPLRQAGVVAILPKPFEISDLKRALYSTLDHITVDENALVDIDVDSLAVLVVDDSLTARRHISRVLTNLGIENITTANNGIEAAKMLNESYFDLVVTDYNMPEMDGEQLTRYIRQHSTQRSIPVLMVTSEESGTRLSAVQQSGVSGICDKPFDPQVVKQLIRRAFSE</sequence>